<evidence type="ECO:0000313" key="1">
    <source>
        <dbReference type="EMBL" id="SER66424.1"/>
    </source>
</evidence>
<proteinExistence type="predicted"/>
<dbReference type="InterPro" id="IPR020378">
    <property type="entry name" value="DUF4186"/>
</dbReference>
<dbReference type="AlphaFoldDB" id="A0A1H9R130"/>
<organism evidence="1 2">
    <name type="scientific">Lachnobacterium bovis</name>
    <dbReference type="NCBI Taxonomy" id="140626"/>
    <lineage>
        <taxon>Bacteria</taxon>
        <taxon>Bacillati</taxon>
        <taxon>Bacillota</taxon>
        <taxon>Clostridia</taxon>
        <taxon>Lachnospirales</taxon>
        <taxon>Lachnospiraceae</taxon>
        <taxon>Lachnobacterium</taxon>
    </lineage>
</organism>
<reference evidence="2" key="1">
    <citation type="submission" date="2016-10" db="EMBL/GenBank/DDBJ databases">
        <authorList>
            <person name="Varghese N."/>
            <person name="Submissions S."/>
        </authorList>
    </citation>
    <scope>NUCLEOTIDE SEQUENCE [LARGE SCALE GENOMIC DNA]</scope>
    <source>
        <strain evidence="2">S1b</strain>
    </source>
</reference>
<evidence type="ECO:0008006" key="3">
    <source>
        <dbReference type="Google" id="ProtNLM"/>
    </source>
</evidence>
<accession>A0A1H9R130</accession>
<sequence>MRKVALEMKAVQRNTMNYIVCNNMKNIVPIIDKKYRDNMKNILLIFPLNEEINLNNIKSDTLSKIDTVICAGDGKEDNPCICDFSYVIKLRDDCKNLNKNFIFRDTGRRFKMNDKIYNIPKAVGKSQAQKANVDFYRSDVDKEVFFYESLWEKLAKSKFRSKFELTQKDKEYVKQKGQEQIRIHAYEFVEKRLSPHNPKNDGRQTPLKGHPVFVAQHATGTCCRGCLEKWHNIKQQKQLNPDEINYICEVLLEWINHQI</sequence>
<evidence type="ECO:0000313" key="2">
    <source>
        <dbReference type="Proteomes" id="UP000182471"/>
    </source>
</evidence>
<dbReference type="RefSeq" id="WP_207645448.1">
    <property type="nucleotide sequence ID" value="NZ_FOGW01000007.1"/>
</dbReference>
<name>A0A1H9R130_9FIRM</name>
<dbReference type="EMBL" id="FOGW01000007">
    <property type="protein sequence ID" value="SER66424.1"/>
    <property type="molecule type" value="Genomic_DNA"/>
</dbReference>
<keyword evidence="2" id="KW-1185">Reference proteome</keyword>
<protein>
    <recommendedName>
        <fullName evidence="3">DUF4186 domain-containing protein</fullName>
    </recommendedName>
</protein>
<gene>
    <name evidence="1" type="ORF">SAMN02910429_00726</name>
</gene>
<dbReference type="Pfam" id="PF13811">
    <property type="entry name" value="DUF4186"/>
    <property type="match status" value="1"/>
</dbReference>
<dbReference type="Proteomes" id="UP000182471">
    <property type="component" value="Unassembled WGS sequence"/>
</dbReference>